<comment type="caution">
    <text evidence="2">The sequence shown here is derived from an EMBL/GenBank/DDBJ whole genome shotgun (WGS) entry which is preliminary data.</text>
</comment>
<dbReference type="EMBL" id="JAODUO010000387">
    <property type="protein sequence ID" value="KAK2181638.1"/>
    <property type="molecule type" value="Genomic_DNA"/>
</dbReference>
<feature type="compositionally biased region" description="Basic and acidic residues" evidence="1">
    <location>
        <begin position="161"/>
        <end position="174"/>
    </location>
</feature>
<feature type="region of interest" description="Disordered" evidence="1">
    <location>
        <begin position="161"/>
        <end position="208"/>
    </location>
</feature>
<feature type="region of interest" description="Disordered" evidence="1">
    <location>
        <begin position="1"/>
        <end position="21"/>
    </location>
</feature>
<protein>
    <submittedName>
        <fullName evidence="2">Uncharacterized protein</fullName>
    </submittedName>
</protein>
<keyword evidence="3" id="KW-1185">Reference proteome</keyword>
<accession>A0AAD9L1H7</accession>
<organism evidence="2 3">
    <name type="scientific">Ridgeia piscesae</name>
    <name type="common">Tubeworm</name>
    <dbReference type="NCBI Taxonomy" id="27915"/>
    <lineage>
        <taxon>Eukaryota</taxon>
        <taxon>Metazoa</taxon>
        <taxon>Spiralia</taxon>
        <taxon>Lophotrochozoa</taxon>
        <taxon>Annelida</taxon>
        <taxon>Polychaeta</taxon>
        <taxon>Sedentaria</taxon>
        <taxon>Canalipalpata</taxon>
        <taxon>Sabellida</taxon>
        <taxon>Siboglinidae</taxon>
        <taxon>Ridgeia</taxon>
    </lineage>
</organism>
<sequence>MSGHIFGGPTPTSGGETHWYTTNSEYGKTVMQTKPTGGVPSYNRPSFYIAPTKIPVVDANAHAQNPIPGVLSERRAEADARKLLTTGPAKQFMQHEMGRFWENIQESTDSAGAARAAAMAPVVADTTRTDPAAPPPVGAGAAGQEQVSAGHSDILTITRNGDEAEFKTRPDVDALSHSVPSTASSTGNGTLAPPVGQVAPPVGQVAPP</sequence>
<feature type="region of interest" description="Disordered" evidence="1">
    <location>
        <begin position="126"/>
        <end position="147"/>
    </location>
</feature>
<evidence type="ECO:0000256" key="1">
    <source>
        <dbReference type="SAM" id="MobiDB-lite"/>
    </source>
</evidence>
<name>A0AAD9L1H7_RIDPI</name>
<proteinExistence type="predicted"/>
<dbReference type="Proteomes" id="UP001209878">
    <property type="component" value="Unassembled WGS sequence"/>
</dbReference>
<evidence type="ECO:0000313" key="2">
    <source>
        <dbReference type="EMBL" id="KAK2181638.1"/>
    </source>
</evidence>
<gene>
    <name evidence="2" type="ORF">NP493_386g01023</name>
</gene>
<feature type="compositionally biased region" description="Polar residues" evidence="1">
    <location>
        <begin position="178"/>
        <end position="189"/>
    </location>
</feature>
<evidence type="ECO:0000313" key="3">
    <source>
        <dbReference type="Proteomes" id="UP001209878"/>
    </source>
</evidence>
<dbReference type="AlphaFoldDB" id="A0AAD9L1H7"/>
<reference evidence="2" key="1">
    <citation type="journal article" date="2023" name="Mol. Biol. Evol.">
        <title>Third-Generation Sequencing Reveals the Adaptive Role of the Epigenome in Three Deep-Sea Polychaetes.</title>
        <authorList>
            <person name="Perez M."/>
            <person name="Aroh O."/>
            <person name="Sun Y."/>
            <person name="Lan Y."/>
            <person name="Juniper S.K."/>
            <person name="Young C.R."/>
            <person name="Angers B."/>
            <person name="Qian P.Y."/>
        </authorList>
    </citation>
    <scope>NUCLEOTIDE SEQUENCE</scope>
    <source>
        <strain evidence="2">R07B-5</strain>
    </source>
</reference>
<feature type="compositionally biased region" description="Polar residues" evidence="1">
    <location>
        <begin position="10"/>
        <end position="21"/>
    </location>
</feature>
<feature type="compositionally biased region" description="Low complexity" evidence="1">
    <location>
        <begin position="192"/>
        <end position="208"/>
    </location>
</feature>